<evidence type="ECO:0000313" key="3">
    <source>
        <dbReference type="WBParaSite" id="MCU_009815-RA"/>
    </source>
</evidence>
<sequence>MPSVETVDIYDILFEYVRSFPFKEDIKKRICFDCLDASCVVDTKLRIYNRPTVYSTNQQGGTLCGEPSDKPKNTVIFSSTFTNSTSAEQTNNMRTEKRTTATCRIQLTKSVAKGGSISVQVSPPNTMIQVNGGFNKEKTITTEKEEVMEEELCWSLDSQVGGCFIAIPPIIVGSLAFMIRTL</sequence>
<dbReference type="SUPFAM" id="SSF56973">
    <property type="entry name" value="Aerolisin/ETX pore-forming domain"/>
    <property type="match status" value="1"/>
</dbReference>
<reference evidence="3" key="2">
    <citation type="submission" date="2019-11" db="UniProtKB">
        <authorList>
            <consortium name="WormBaseParasite"/>
        </authorList>
    </citation>
    <scope>IDENTIFICATION</scope>
</reference>
<dbReference type="WBParaSite" id="MCU_009815-RA">
    <property type="protein sequence ID" value="MCU_009815-RA"/>
    <property type="gene ID" value="MCU_009815"/>
</dbReference>
<name>A0A0R3UPH3_MESCO</name>
<organism evidence="1 2">
    <name type="scientific">Mesocestoides corti</name>
    <name type="common">Flatworm</name>
    <dbReference type="NCBI Taxonomy" id="53468"/>
    <lineage>
        <taxon>Eukaryota</taxon>
        <taxon>Metazoa</taxon>
        <taxon>Spiralia</taxon>
        <taxon>Lophotrochozoa</taxon>
        <taxon>Platyhelminthes</taxon>
        <taxon>Cestoda</taxon>
        <taxon>Eucestoda</taxon>
        <taxon>Cyclophyllidea</taxon>
        <taxon>Mesocestoididae</taxon>
        <taxon>Mesocestoides</taxon>
    </lineage>
</organism>
<accession>A0A0R3UPH3</accession>
<dbReference type="AlphaFoldDB" id="A0A0R3UPH3"/>
<dbReference type="STRING" id="53468.A0A0R3UPH3"/>
<dbReference type="EMBL" id="UXSR01005825">
    <property type="protein sequence ID" value="VDD83746.1"/>
    <property type="molecule type" value="Genomic_DNA"/>
</dbReference>
<dbReference type="Gene3D" id="2.170.15.10">
    <property type="entry name" value="Proaerolysin, chain A, domain 3"/>
    <property type="match status" value="1"/>
</dbReference>
<dbReference type="Proteomes" id="UP000267029">
    <property type="component" value="Unassembled WGS sequence"/>
</dbReference>
<keyword evidence="2" id="KW-1185">Reference proteome</keyword>
<dbReference type="PANTHER" id="PTHR39369:SF6">
    <property type="entry name" value="LIN-24 (TWENTY-FOUR) LIKE"/>
    <property type="match status" value="1"/>
</dbReference>
<dbReference type="CDD" id="cd20237">
    <property type="entry name" value="PFM_LIN24-like"/>
    <property type="match status" value="1"/>
</dbReference>
<proteinExistence type="predicted"/>
<dbReference type="PANTHER" id="PTHR39369">
    <property type="entry name" value="LIN-24 (TWENTY-FOUR) LIKE"/>
    <property type="match status" value="1"/>
</dbReference>
<evidence type="ECO:0000313" key="2">
    <source>
        <dbReference type="Proteomes" id="UP000267029"/>
    </source>
</evidence>
<gene>
    <name evidence="1" type="ORF">MCOS_LOCUS9749</name>
</gene>
<evidence type="ECO:0000313" key="1">
    <source>
        <dbReference type="EMBL" id="VDD83746.1"/>
    </source>
</evidence>
<protein>
    <submittedName>
        <fullName evidence="1 3">Uncharacterized protein</fullName>
    </submittedName>
</protein>
<reference evidence="1 2" key="1">
    <citation type="submission" date="2018-10" db="EMBL/GenBank/DDBJ databases">
        <authorList>
            <consortium name="Pathogen Informatics"/>
        </authorList>
    </citation>
    <scope>NUCLEOTIDE SEQUENCE [LARGE SCALE GENOMIC DNA]</scope>
</reference>
<dbReference type="OrthoDB" id="5819442at2759"/>